<name>A0A6P4EGG6_DRORH</name>
<gene>
    <name evidence="4" type="primary">LOC108040943</name>
</gene>
<dbReference type="CDD" id="cd07981">
    <property type="entry name" value="HFD_TAF12"/>
    <property type="match status" value="1"/>
</dbReference>
<dbReference type="InterPro" id="IPR003228">
    <property type="entry name" value="TFIID_TAF12_dom"/>
</dbReference>
<organism evidence="4">
    <name type="scientific">Drosophila rhopaloa</name>
    <name type="common">Fruit fly</name>
    <dbReference type="NCBI Taxonomy" id="1041015"/>
    <lineage>
        <taxon>Eukaryota</taxon>
        <taxon>Metazoa</taxon>
        <taxon>Ecdysozoa</taxon>
        <taxon>Arthropoda</taxon>
        <taxon>Hexapoda</taxon>
        <taxon>Insecta</taxon>
        <taxon>Pterygota</taxon>
        <taxon>Neoptera</taxon>
        <taxon>Endopterygota</taxon>
        <taxon>Diptera</taxon>
        <taxon>Brachycera</taxon>
        <taxon>Muscomorpha</taxon>
        <taxon>Ephydroidea</taxon>
        <taxon>Drosophilidae</taxon>
        <taxon>Drosophila</taxon>
        <taxon>Sophophora</taxon>
    </lineage>
</organism>
<feature type="compositionally biased region" description="Low complexity" evidence="2">
    <location>
        <begin position="25"/>
        <end position="43"/>
    </location>
</feature>
<sequence length="144" mass="16183">MERKNKDLWSYGLNGDDSDKSSGNESPFSTRSSSSSSETSSESSVEKEPSSEMENICIPGGTYDIITKGNLQQFVQKIDVNSSLDDQGCDMMAKIADAFVNDVSMRIVKLAKHRKSRVSLLDLEFVLKREYNMEFPNEHNTNKK</sequence>
<proteinExistence type="predicted"/>
<evidence type="ECO:0000256" key="1">
    <source>
        <dbReference type="ARBA" id="ARBA00017484"/>
    </source>
</evidence>
<evidence type="ECO:0000259" key="3">
    <source>
        <dbReference type="Pfam" id="PF03847"/>
    </source>
</evidence>
<reference evidence="4" key="1">
    <citation type="submission" date="2025-08" db="UniProtKB">
        <authorList>
            <consortium name="RefSeq"/>
        </authorList>
    </citation>
    <scope>IDENTIFICATION</scope>
</reference>
<evidence type="ECO:0000313" key="4">
    <source>
        <dbReference type="RefSeq" id="XP_016974128.1"/>
    </source>
</evidence>
<dbReference type="Pfam" id="PF03847">
    <property type="entry name" value="TFIID_20kDa"/>
    <property type="match status" value="1"/>
</dbReference>
<evidence type="ECO:0000256" key="2">
    <source>
        <dbReference type="SAM" id="MobiDB-lite"/>
    </source>
</evidence>
<dbReference type="OrthoDB" id="2193432at2759"/>
<feature type="domain" description="Transcription initiation factor TFIID subunit 12" evidence="3">
    <location>
        <begin position="67"/>
        <end position="133"/>
    </location>
</feature>
<dbReference type="GO" id="GO:0005669">
    <property type="term" value="C:transcription factor TFIID complex"/>
    <property type="evidence" value="ECO:0007669"/>
    <property type="project" value="InterPro"/>
</dbReference>
<accession>A0A6P4EGG6</accession>
<dbReference type="Gene3D" id="1.10.20.10">
    <property type="entry name" value="Histone, subunit A"/>
    <property type="match status" value="1"/>
</dbReference>
<dbReference type="OMA" id="LDDQGCD"/>
<dbReference type="SUPFAM" id="SSF47113">
    <property type="entry name" value="Histone-fold"/>
    <property type="match status" value="1"/>
</dbReference>
<dbReference type="RefSeq" id="XP_016974128.2">
    <property type="nucleotide sequence ID" value="XM_017118639.2"/>
</dbReference>
<dbReference type="RefSeq" id="XP_016974128.1">
    <property type="nucleotide sequence ID" value="XM_017118639.1"/>
</dbReference>
<dbReference type="GO" id="GO:0046982">
    <property type="term" value="F:protein heterodimerization activity"/>
    <property type="evidence" value="ECO:0007669"/>
    <property type="project" value="InterPro"/>
</dbReference>
<protein>
    <recommendedName>
        <fullName evidence="1">Transcription initiation factor TFIID subunit 12</fullName>
    </recommendedName>
</protein>
<dbReference type="InterPro" id="IPR009072">
    <property type="entry name" value="Histone-fold"/>
</dbReference>
<dbReference type="AlphaFoldDB" id="A0A6P4EGG6"/>
<dbReference type="GO" id="GO:0006352">
    <property type="term" value="P:DNA-templated transcription initiation"/>
    <property type="evidence" value="ECO:0007669"/>
    <property type="project" value="InterPro"/>
</dbReference>
<feature type="region of interest" description="Disordered" evidence="2">
    <location>
        <begin position="1"/>
        <end position="56"/>
    </location>
</feature>